<evidence type="ECO:0000313" key="2">
    <source>
        <dbReference type="Proteomes" id="UP000054144"/>
    </source>
</evidence>
<dbReference type="OrthoDB" id="3230070at2759"/>
<gene>
    <name evidence="1" type="ORF">FISHEDRAFT_54480</name>
</gene>
<reference evidence="1 2" key="1">
    <citation type="journal article" date="2015" name="Fungal Genet. Biol.">
        <title>Evolution of novel wood decay mechanisms in Agaricales revealed by the genome sequences of Fistulina hepatica and Cylindrobasidium torrendii.</title>
        <authorList>
            <person name="Floudas D."/>
            <person name="Held B.W."/>
            <person name="Riley R."/>
            <person name="Nagy L.G."/>
            <person name="Koehler G."/>
            <person name="Ransdell A.S."/>
            <person name="Younus H."/>
            <person name="Chow J."/>
            <person name="Chiniquy J."/>
            <person name="Lipzen A."/>
            <person name="Tritt A."/>
            <person name="Sun H."/>
            <person name="Haridas S."/>
            <person name="LaButti K."/>
            <person name="Ohm R.A."/>
            <person name="Kues U."/>
            <person name="Blanchette R.A."/>
            <person name="Grigoriev I.V."/>
            <person name="Minto R.E."/>
            <person name="Hibbett D.S."/>
        </authorList>
    </citation>
    <scope>NUCLEOTIDE SEQUENCE [LARGE SCALE GENOMIC DNA]</scope>
    <source>
        <strain evidence="1 2">ATCC 64428</strain>
    </source>
</reference>
<evidence type="ECO:0000313" key="1">
    <source>
        <dbReference type="EMBL" id="KIY42921.1"/>
    </source>
</evidence>
<name>A0A0D7A1W5_9AGAR</name>
<accession>A0A0D7A1W5</accession>
<protein>
    <submittedName>
        <fullName evidence="1">Uncharacterized protein</fullName>
    </submittedName>
</protein>
<keyword evidence="2" id="KW-1185">Reference proteome</keyword>
<feature type="non-terminal residue" evidence="1">
    <location>
        <position position="1"/>
    </location>
</feature>
<dbReference type="EMBL" id="KN882150">
    <property type="protein sequence ID" value="KIY42921.1"/>
    <property type="molecule type" value="Genomic_DNA"/>
</dbReference>
<dbReference type="AlphaFoldDB" id="A0A0D7A1W5"/>
<proteinExistence type="predicted"/>
<organism evidence="1 2">
    <name type="scientific">Fistulina hepatica ATCC 64428</name>
    <dbReference type="NCBI Taxonomy" id="1128425"/>
    <lineage>
        <taxon>Eukaryota</taxon>
        <taxon>Fungi</taxon>
        <taxon>Dikarya</taxon>
        <taxon>Basidiomycota</taxon>
        <taxon>Agaricomycotina</taxon>
        <taxon>Agaricomycetes</taxon>
        <taxon>Agaricomycetidae</taxon>
        <taxon>Agaricales</taxon>
        <taxon>Fistulinaceae</taxon>
        <taxon>Fistulina</taxon>
    </lineage>
</organism>
<sequence length="73" mass="8436">RLVQTRTGHRYTDECYPQFVPEENVDRLWYETHRHILRKVSREISLKVVLGTESGVDALTEFLGASGAFTKQV</sequence>
<dbReference type="Proteomes" id="UP000054144">
    <property type="component" value="Unassembled WGS sequence"/>
</dbReference>